<protein>
    <submittedName>
        <fullName evidence="1">Uncharacterized protein</fullName>
    </submittedName>
</protein>
<evidence type="ECO:0000313" key="2">
    <source>
        <dbReference type="Proteomes" id="UP001556367"/>
    </source>
</evidence>
<reference evidence="2" key="1">
    <citation type="submission" date="2024-06" db="EMBL/GenBank/DDBJ databases">
        <title>Multi-omics analyses provide insights into the biosynthesis of the anticancer antibiotic pleurotin in Hohenbuehelia grisea.</title>
        <authorList>
            <person name="Weaver J.A."/>
            <person name="Alberti F."/>
        </authorList>
    </citation>
    <scope>NUCLEOTIDE SEQUENCE [LARGE SCALE GENOMIC DNA]</scope>
    <source>
        <strain evidence="2">T-177</strain>
    </source>
</reference>
<comment type="caution">
    <text evidence="1">The sequence shown here is derived from an EMBL/GenBank/DDBJ whole genome shotgun (WGS) entry which is preliminary data.</text>
</comment>
<gene>
    <name evidence="1" type="ORF">HGRIS_012957</name>
</gene>
<organism evidence="1 2">
    <name type="scientific">Hohenbuehelia grisea</name>
    <dbReference type="NCBI Taxonomy" id="104357"/>
    <lineage>
        <taxon>Eukaryota</taxon>
        <taxon>Fungi</taxon>
        <taxon>Dikarya</taxon>
        <taxon>Basidiomycota</taxon>
        <taxon>Agaricomycotina</taxon>
        <taxon>Agaricomycetes</taxon>
        <taxon>Agaricomycetidae</taxon>
        <taxon>Agaricales</taxon>
        <taxon>Pleurotineae</taxon>
        <taxon>Pleurotaceae</taxon>
        <taxon>Hohenbuehelia</taxon>
    </lineage>
</organism>
<evidence type="ECO:0000313" key="1">
    <source>
        <dbReference type="EMBL" id="KAL0946784.1"/>
    </source>
</evidence>
<dbReference type="EMBL" id="JASNQZ010000015">
    <property type="protein sequence ID" value="KAL0946784.1"/>
    <property type="molecule type" value="Genomic_DNA"/>
</dbReference>
<name>A0ABR3IU39_9AGAR</name>
<proteinExistence type="predicted"/>
<sequence length="62" mass="6756">MDSSSDTSEKHHVAAHIVGDKDVDTAAQLAAGSDEHLDPEVAAMIKRKIDLHLMPLMCILYL</sequence>
<keyword evidence="2" id="KW-1185">Reference proteome</keyword>
<dbReference type="Proteomes" id="UP001556367">
    <property type="component" value="Unassembled WGS sequence"/>
</dbReference>
<accession>A0ABR3IU39</accession>